<protein>
    <submittedName>
        <fullName evidence="1">Jg26370 protein</fullName>
    </submittedName>
</protein>
<name>A0A8S4QYQ3_9NEOP</name>
<sequence>MTPGDDKITAELLKAGGKPIPKVLQRLLGPFISQDTTPESWLRMVLNDLVKASGKRILKVLQRLFDYDIHQGTIPDAWHNIYPYCNT</sequence>
<evidence type="ECO:0000313" key="1">
    <source>
        <dbReference type="EMBL" id="CAH2227336.1"/>
    </source>
</evidence>
<proteinExistence type="predicted"/>
<evidence type="ECO:0000313" key="2">
    <source>
        <dbReference type="Proteomes" id="UP000838756"/>
    </source>
</evidence>
<dbReference type="Proteomes" id="UP000838756">
    <property type="component" value="Unassembled WGS sequence"/>
</dbReference>
<comment type="caution">
    <text evidence="1">The sequence shown here is derived from an EMBL/GenBank/DDBJ whole genome shotgun (WGS) entry which is preliminary data.</text>
</comment>
<dbReference type="EMBL" id="CAKXAJ010022916">
    <property type="protein sequence ID" value="CAH2227336.1"/>
    <property type="molecule type" value="Genomic_DNA"/>
</dbReference>
<accession>A0A8S4QYQ3</accession>
<reference evidence="1" key="1">
    <citation type="submission" date="2022-03" db="EMBL/GenBank/DDBJ databases">
        <authorList>
            <person name="Lindestad O."/>
        </authorList>
    </citation>
    <scope>NUCLEOTIDE SEQUENCE</scope>
</reference>
<keyword evidence="2" id="KW-1185">Reference proteome</keyword>
<dbReference type="OrthoDB" id="407509at2759"/>
<gene>
    <name evidence="1" type="primary">jg26370</name>
    <name evidence="1" type="ORF">PAEG_LOCUS7865</name>
</gene>
<organism evidence="1 2">
    <name type="scientific">Pararge aegeria aegeria</name>
    <dbReference type="NCBI Taxonomy" id="348720"/>
    <lineage>
        <taxon>Eukaryota</taxon>
        <taxon>Metazoa</taxon>
        <taxon>Ecdysozoa</taxon>
        <taxon>Arthropoda</taxon>
        <taxon>Hexapoda</taxon>
        <taxon>Insecta</taxon>
        <taxon>Pterygota</taxon>
        <taxon>Neoptera</taxon>
        <taxon>Endopterygota</taxon>
        <taxon>Lepidoptera</taxon>
        <taxon>Glossata</taxon>
        <taxon>Ditrysia</taxon>
        <taxon>Papilionoidea</taxon>
        <taxon>Nymphalidae</taxon>
        <taxon>Satyrinae</taxon>
        <taxon>Satyrini</taxon>
        <taxon>Parargina</taxon>
        <taxon>Pararge</taxon>
    </lineage>
</organism>
<dbReference type="AlphaFoldDB" id="A0A8S4QYQ3"/>